<keyword evidence="3" id="KW-1185">Reference proteome</keyword>
<protein>
    <submittedName>
        <fullName evidence="2">Zinc finger CCCH domain-containing protein 31-like</fullName>
    </submittedName>
</protein>
<feature type="region of interest" description="Disordered" evidence="1">
    <location>
        <begin position="1"/>
        <end position="22"/>
    </location>
</feature>
<evidence type="ECO:0000313" key="2">
    <source>
        <dbReference type="EMBL" id="MCI31993.1"/>
    </source>
</evidence>
<dbReference type="InterPro" id="IPR027417">
    <property type="entry name" value="P-loop_NTPase"/>
</dbReference>
<feature type="non-terminal residue" evidence="2">
    <location>
        <position position="54"/>
    </location>
</feature>
<feature type="compositionally biased region" description="Pro residues" evidence="1">
    <location>
        <begin position="1"/>
        <end position="16"/>
    </location>
</feature>
<organism evidence="2 3">
    <name type="scientific">Trifolium medium</name>
    <dbReference type="NCBI Taxonomy" id="97028"/>
    <lineage>
        <taxon>Eukaryota</taxon>
        <taxon>Viridiplantae</taxon>
        <taxon>Streptophyta</taxon>
        <taxon>Embryophyta</taxon>
        <taxon>Tracheophyta</taxon>
        <taxon>Spermatophyta</taxon>
        <taxon>Magnoliopsida</taxon>
        <taxon>eudicotyledons</taxon>
        <taxon>Gunneridae</taxon>
        <taxon>Pentapetalae</taxon>
        <taxon>rosids</taxon>
        <taxon>fabids</taxon>
        <taxon>Fabales</taxon>
        <taxon>Fabaceae</taxon>
        <taxon>Papilionoideae</taxon>
        <taxon>50 kb inversion clade</taxon>
        <taxon>NPAAA clade</taxon>
        <taxon>Hologalegina</taxon>
        <taxon>IRL clade</taxon>
        <taxon>Trifolieae</taxon>
        <taxon>Trifolium</taxon>
    </lineage>
</organism>
<dbReference type="AlphaFoldDB" id="A0A392R5W6"/>
<comment type="caution">
    <text evidence="2">The sequence shown here is derived from an EMBL/GenBank/DDBJ whole genome shotgun (WGS) entry which is preliminary data.</text>
</comment>
<dbReference type="Proteomes" id="UP000265520">
    <property type="component" value="Unassembled WGS sequence"/>
</dbReference>
<dbReference type="EMBL" id="LXQA010191797">
    <property type="protein sequence ID" value="MCI31993.1"/>
    <property type="molecule type" value="Genomic_DNA"/>
</dbReference>
<dbReference type="Gene3D" id="3.40.50.300">
    <property type="entry name" value="P-loop containing nucleotide triphosphate hydrolases"/>
    <property type="match status" value="1"/>
</dbReference>
<accession>A0A392R5W6</accession>
<reference evidence="2 3" key="1">
    <citation type="journal article" date="2018" name="Front. Plant Sci.">
        <title>Red Clover (Trifolium pratense) and Zigzag Clover (T. medium) - A Picture of Genomic Similarities and Differences.</title>
        <authorList>
            <person name="Dluhosova J."/>
            <person name="Istvanek J."/>
            <person name="Nedelnik J."/>
            <person name="Repkova J."/>
        </authorList>
    </citation>
    <scope>NUCLEOTIDE SEQUENCE [LARGE SCALE GENOMIC DNA]</scope>
    <source>
        <strain evidence="3">cv. 10/8</strain>
        <tissue evidence="2">Leaf</tissue>
    </source>
</reference>
<sequence>MASPPSSPSSPPPSPTPSLLQSSFSHLPVMSMRKKIVDKIQQNRVTLIIGETGC</sequence>
<evidence type="ECO:0000256" key="1">
    <source>
        <dbReference type="SAM" id="MobiDB-lite"/>
    </source>
</evidence>
<evidence type="ECO:0000313" key="3">
    <source>
        <dbReference type="Proteomes" id="UP000265520"/>
    </source>
</evidence>
<proteinExistence type="predicted"/>
<name>A0A392R5W6_9FABA</name>